<feature type="coiled-coil region" evidence="4">
    <location>
        <begin position="193"/>
        <end position="220"/>
    </location>
</feature>
<gene>
    <name evidence="6" type="ORF">F7D90_12750</name>
</gene>
<dbReference type="Pfam" id="PF01420">
    <property type="entry name" value="Methylase_S"/>
    <property type="match status" value="1"/>
</dbReference>
<accession>A0AAW9T9C6</accession>
<dbReference type="RefSeq" id="WP_153086142.1">
    <property type="nucleotide sequence ID" value="NZ_CP146517.1"/>
</dbReference>
<protein>
    <recommendedName>
        <fullName evidence="5">Type I restriction modification DNA specificity domain-containing protein</fullName>
    </recommendedName>
</protein>
<feature type="domain" description="Type I restriction modification DNA specificity" evidence="5">
    <location>
        <begin position="291"/>
        <end position="434"/>
    </location>
</feature>
<comment type="caution">
    <text evidence="6">The sequence shown here is derived from an EMBL/GenBank/DDBJ whole genome shotgun (WGS) entry which is preliminary data.</text>
</comment>
<evidence type="ECO:0000259" key="5">
    <source>
        <dbReference type="Pfam" id="PF01420"/>
    </source>
</evidence>
<dbReference type="InterPro" id="IPR052021">
    <property type="entry name" value="Type-I_RS_S_subunit"/>
</dbReference>
<evidence type="ECO:0000256" key="3">
    <source>
        <dbReference type="ARBA" id="ARBA00023125"/>
    </source>
</evidence>
<proteinExistence type="inferred from homology"/>
<dbReference type="GO" id="GO:0003677">
    <property type="term" value="F:DNA binding"/>
    <property type="evidence" value="ECO:0007669"/>
    <property type="project" value="UniProtKB-KW"/>
</dbReference>
<keyword evidence="3" id="KW-0238">DNA-binding</keyword>
<reference evidence="7" key="1">
    <citation type="submission" date="2019-09" db="EMBL/GenBank/DDBJ databases">
        <title>Distinct polysaccharide growth profiles of human intestinal Prevotella copri isolates.</title>
        <authorList>
            <person name="Fehlner-Peach H."/>
            <person name="Magnabosco C."/>
            <person name="Raghavan V."/>
            <person name="Scher J.U."/>
            <person name="Tett A."/>
            <person name="Cox L.M."/>
            <person name="Gottsegen C."/>
            <person name="Watters A."/>
            <person name="Wiltshire- Gordon J.D."/>
            <person name="Segata N."/>
            <person name="Bonneau R."/>
            <person name="Littman D.R."/>
        </authorList>
    </citation>
    <scope>NUCLEOTIDE SEQUENCE [LARGE SCALE GENOMIC DNA]</scope>
    <source>
        <strain evidence="7">iAP146</strain>
    </source>
</reference>
<evidence type="ECO:0000256" key="1">
    <source>
        <dbReference type="ARBA" id="ARBA00010923"/>
    </source>
</evidence>
<dbReference type="Proteomes" id="UP000420707">
    <property type="component" value="Unassembled WGS sequence"/>
</dbReference>
<dbReference type="GO" id="GO:0009307">
    <property type="term" value="P:DNA restriction-modification system"/>
    <property type="evidence" value="ECO:0007669"/>
    <property type="project" value="UniProtKB-KW"/>
</dbReference>
<keyword evidence="2" id="KW-0680">Restriction system</keyword>
<dbReference type="InterPro" id="IPR044946">
    <property type="entry name" value="Restrct_endonuc_typeI_TRD_sf"/>
</dbReference>
<evidence type="ECO:0000313" key="6">
    <source>
        <dbReference type="EMBL" id="MQN32787.1"/>
    </source>
</evidence>
<evidence type="ECO:0000256" key="2">
    <source>
        <dbReference type="ARBA" id="ARBA00022747"/>
    </source>
</evidence>
<dbReference type="SUPFAM" id="SSF116734">
    <property type="entry name" value="DNA methylase specificity domain"/>
    <property type="match status" value="2"/>
</dbReference>
<name>A0AAW9T9C6_9BACT</name>
<dbReference type="AlphaFoldDB" id="A0AAW9T9C6"/>
<dbReference type="InterPro" id="IPR000055">
    <property type="entry name" value="Restrct_endonuc_typeI_TRD"/>
</dbReference>
<dbReference type="EMBL" id="VZCR01000088">
    <property type="protein sequence ID" value="MQN32787.1"/>
    <property type="molecule type" value="Genomic_DNA"/>
</dbReference>
<dbReference type="Gene3D" id="3.90.220.20">
    <property type="entry name" value="DNA methylase specificity domains"/>
    <property type="match status" value="2"/>
</dbReference>
<comment type="similarity">
    <text evidence="1">Belongs to the type-I restriction system S methylase family.</text>
</comment>
<keyword evidence="4" id="KW-0175">Coiled coil</keyword>
<dbReference type="PANTHER" id="PTHR30408">
    <property type="entry name" value="TYPE-1 RESTRICTION ENZYME ECOKI SPECIFICITY PROTEIN"/>
    <property type="match status" value="1"/>
</dbReference>
<evidence type="ECO:0000313" key="7">
    <source>
        <dbReference type="Proteomes" id="UP000420707"/>
    </source>
</evidence>
<organism evidence="6 7">
    <name type="scientific">Segatella copri</name>
    <dbReference type="NCBI Taxonomy" id="165179"/>
    <lineage>
        <taxon>Bacteria</taxon>
        <taxon>Pseudomonadati</taxon>
        <taxon>Bacteroidota</taxon>
        <taxon>Bacteroidia</taxon>
        <taxon>Bacteroidales</taxon>
        <taxon>Prevotellaceae</taxon>
        <taxon>Segatella</taxon>
    </lineage>
</organism>
<dbReference type="PANTHER" id="PTHR30408:SF12">
    <property type="entry name" value="TYPE I RESTRICTION ENZYME MJAVIII SPECIFICITY SUBUNIT"/>
    <property type="match status" value="1"/>
</dbReference>
<evidence type="ECO:0000256" key="4">
    <source>
        <dbReference type="SAM" id="Coils"/>
    </source>
</evidence>
<dbReference type="NCBIfam" id="NF047740">
    <property type="entry name" value="antiphage_MADS5"/>
    <property type="match status" value="1"/>
</dbReference>
<sequence length="459" mass="52103">MKTAIVKINAVRSINYRTDASYHLSEGQNVQRSIAASPYPLIKVKEVASDIFIGNRAKRVYVKDIKHGIPFLSSSDILKADLDNVKLASKKYTPEIERMSLKKGWTLISRSGTIGNCAFANAKHAQKLASEDVIRLVPNNILRGGLVYAYLASKYGHSLLTQGTFGAVIQHIEPAFVGSIAIPKFPESFQHEVDDLIQEAARLREEAADAMEEAKGKMRRFVNYSFIKKFYKTGWVSSKDICNSLQHRLDPPALMNDGVTTMKEVTSRMKSENIANIKATVRRPGIFKRSYVTNGIPYIKGSEIFLNNPFRRCAHLSRTKTPFIDEMILKEGQILITCAGSVGNIKMITKEYEDKKAIGSQDIIRLSSDDELYTKEYLFTYLQMPFVYDYIQSMKYGSVIERIEPFHIESIPVVTPTKDLSEEITSIIQRYMDCTYRAFNAEEKAISMVEQEIEKWNKH</sequence>